<dbReference type="EMBL" id="JOKG01000006">
    <property type="protein sequence ID" value="KEQ11662.1"/>
    <property type="molecule type" value="Genomic_DNA"/>
</dbReference>
<dbReference type="PANTHER" id="PTHR30111:SF1">
    <property type="entry name" value="33 KDA CHAPERONIN"/>
    <property type="match status" value="1"/>
</dbReference>
<dbReference type="Gene3D" id="1.10.287.480">
    <property type="entry name" value="helix hairpin bin"/>
    <property type="match status" value="1"/>
</dbReference>
<dbReference type="AlphaFoldDB" id="A0A081MZN9"/>
<dbReference type="Gene3D" id="3.90.1280.10">
    <property type="entry name" value="HSP33 redox switch-like"/>
    <property type="match status" value="1"/>
</dbReference>
<dbReference type="Pfam" id="PF01430">
    <property type="entry name" value="HSP33"/>
    <property type="match status" value="1"/>
</dbReference>
<feature type="disulfide bond" description="Redox-active" evidence="6">
    <location>
        <begin position="265"/>
        <end position="268"/>
    </location>
</feature>
<dbReference type="SUPFAM" id="SSF118352">
    <property type="entry name" value="HSP33 redox switch-like"/>
    <property type="match status" value="1"/>
</dbReference>
<keyword evidence="5 6" id="KW-0676">Redox-active center</keyword>
<dbReference type="PANTHER" id="PTHR30111">
    <property type="entry name" value="33 KDA CHAPERONIN"/>
    <property type="match status" value="1"/>
</dbReference>
<evidence type="ECO:0000256" key="1">
    <source>
        <dbReference type="ARBA" id="ARBA00022490"/>
    </source>
</evidence>
<dbReference type="SUPFAM" id="SSF64397">
    <property type="entry name" value="Hsp33 domain"/>
    <property type="match status" value="1"/>
</dbReference>
<comment type="function">
    <text evidence="6">Redox regulated molecular chaperone. Protects both thermally unfolding and oxidatively damaged proteins from irreversible aggregation. Plays an important role in the bacterial defense system toward oxidative stress.</text>
</comment>
<evidence type="ECO:0000256" key="4">
    <source>
        <dbReference type="ARBA" id="ARBA00023186"/>
    </source>
</evidence>
<reference evidence="7 8" key="1">
    <citation type="submission" date="2014-06" db="EMBL/GenBank/DDBJ databases">
        <title>Whole Genome Sequences of Three Symbiotic Endozoicomonas Bacteria.</title>
        <authorList>
            <person name="Neave M.J."/>
            <person name="Apprill A."/>
            <person name="Voolstra C.R."/>
        </authorList>
    </citation>
    <scope>NUCLEOTIDE SEQUENCE [LARGE SCALE GENOMIC DNA]</scope>
    <source>
        <strain evidence="7 8">LMG 24815</strain>
    </source>
</reference>
<evidence type="ECO:0000256" key="3">
    <source>
        <dbReference type="ARBA" id="ARBA00023157"/>
    </source>
</evidence>
<dbReference type="eggNOG" id="COG1281">
    <property type="taxonomic scope" value="Bacteria"/>
</dbReference>
<keyword evidence="8" id="KW-1185">Reference proteome</keyword>
<dbReference type="Gene3D" id="3.55.30.10">
    <property type="entry name" value="Hsp33 domain"/>
    <property type="match status" value="1"/>
</dbReference>
<evidence type="ECO:0000256" key="5">
    <source>
        <dbReference type="ARBA" id="ARBA00023284"/>
    </source>
</evidence>
<dbReference type="GO" id="GO:0044183">
    <property type="term" value="F:protein folding chaperone"/>
    <property type="evidence" value="ECO:0007669"/>
    <property type="project" value="TreeGrafter"/>
</dbReference>
<name>A0A081MZN9_9GAMM</name>
<evidence type="ECO:0000256" key="2">
    <source>
        <dbReference type="ARBA" id="ARBA00022833"/>
    </source>
</evidence>
<dbReference type="Proteomes" id="UP000028006">
    <property type="component" value="Unassembled WGS sequence"/>
</dbReference>
<dbReference type="GO" id="GO:0051082">
    <property type="term" value="F:unfolded protein binding"/>
    <property type="evidence" value="ECO:0007669"/>
    <property type="project" value="UniProtKB-UniRule"/>
</dbReference>
<keyword evidence="2 6" id="KW-0862">Zinc</keyword>
<dbReference type="InterPro" id="IPR016154">
    <property type="entry name" value="Heat_shock_Hsp33_C"/>
</dbReference>
<keyword evidence="1 6" id="KW-0963">Cytoplasm</keyword>
<comment type="PTM">
    <text evidence="6">Under oxidizing conditions two disulfide bonds are formed involving the reactive cysteines. Under reducing conditions zinc is bound to the reactive cysteines and the protein is inactive.</text>
</comment>
<dbReference type="NCBIfam" id="NF001033">
    <property type="entry name" value="PRK00114.1"/>
    <property type="match status" value="1"/>
</dbReference>
<dbReference type="RefSeq" id="WP_034879420.1">
    <property type="nucleotide sequence ID" value="NZ_JOKG01000006.1"/>
</dbReference>
<dbReference type="InterPro" id="IPR000397">
    <property type="entry name" value="Heat_shock_Hsp33"/>
</dbReference>
<dbReference type="GO" id="GO:0005737">
    <property type="term" value="C:cytoplasm"/>
    <property type="evidence" value="ECO:0007669"/>
    <property type="project" value="UniProtKB-SubCell"/>
</dbReference>
<evidence type="ECO:0000313" key="7">
    <source>
        <dbReference type="EMBL" id="KEQ11662.1"/>
    </source>
</evidence>
<dbReference type="InterPro" id="IPR016153">
    <property type="entry name" value="Heat_shock_Hsp33_N"/>
</dbReference>
<proteinExistence type="inferred from homology"/>
<sequence>MMSKNSAQRFLFDNADVRGEIISMDSCFADALAAHDYPQNVRELLGELATAAMLLSSTLKFEGILSLQAKGEGPLSLLMVECTDQKTFRALARWEEGADLSGHGLKALLGNGTLVMTVDPHKGNRYQGIVPLHHESLADSLKDYFQQSEQLPTEFWIASNGDQCAGLLLQALPASVEESDETRDESWNRLSILANTVTSDELLSLDHETLLNRLYHEEDVRLFDEAPVAFSCNCSRPRSAKILHSLGRAEIDAILAESGEVAMDCQFCNQKYTFSEAEITALFDGQEPKTH</sequence>
<dbReference type="InterPro" id="IPR023212">
    <property type="entry name" value="Hsp33_helix_hairpin_bin_dom_sf"/>
</dbReference>
<keyword evidence="3 6" id="KW-1015">Disulfide bond</keyword>
<gene>
    <name evidence="6" type="primary">hslO</name>
    <name evidence="7" type="ORF">GZ77_24410</name>
</gene>
<comment type="caution">
    <text evidence="7">The sequence shown here is derived from an EMBL/GenBank/DDBJ whole genome shotgun (WGS) entry which is preliminary data.</text>
</comment>
<dbReference type="GO" id="GO:0042026">
    <property type="term" value="P:protein refolding"/>
    <property type="evidence" value="ECO:0007669"/>
    <property type="project" value="TreeGrafter"/>
</dbReference>
<dbReference type="CDD" id="cd00498">
    <property type="entry name" value="Hsp33"/>
    <property type="match status" value="1"/>
</dbReference>
<protein>
    <recommendedName>
        <fullName evidence="6">33 kDa chaperonin</fullName>
    </recommendedName>
    <alternativeName>
        <fullName evidence="6">Heat shock protein 33 homolog</fullName>
        <shortName evidence="6">HSP33</shortName>
    </alternativeName>
</protein>
<evidence type="ECO:0000256" key="6">
    <source>
        <dbReference type="HAMAP-Rule" id="MF_00117"/>
    </source>
</evidence>
<organism evidence="7 8">
    <name type="scientific">Endozoicomonas montiporae</name>
    <dbReference type="NCBI Taxonomy" id="1027273"/>
    <lineage>
        <taxon>Bacteria</taxon>
        <taxon>Pseudomonadati</taxon>
        <taxon>Pseudomonadota</taxon>
        <taxon>Gammaproteobacteria</taxon>
        <taxon>Oceanospirillales</taxon>
        <taxon>Endozoicomonadaceae</taxon>
        <taxon>Endozoicomonas</taxon>
    </lineage>
</organism>
<comment type="similarity">
    <text evidence="6">Belongs to the HSP33 family.</text>
</comment>
<dbReference type="PIRSF" id="PIRSF005261">
    <property type="entry name" value="Heat_shock_Hsp33"/>
    <property type="match status" value="1"/>
</dbReference>
<feature type="disulfide bond" description="Redox-active" evidence="6">
    <location>
        <begin position="232"/>
        <end position="234"/>
    </location>
</feature>
<keyword evidence="4 6" id="KW-0143">Chaperone</keyword>
<accession>A0A081MZN9</accession>
<evidence type="ECO:0000313" key="8">
    <source>
        <dbReference type="Proteomes" id="UP000028006"/>
    </source>
</evidence>
<comment type="subcellular location">
    <subcellularLocation>
        <location evidence="6">Cytoplasm</location>
    </subcellularLocation>
</comment>
<dbReference type="HAMAP" id="MF_00117">
    <property type="entry name" value="HslO"/>
    <property type="match status" value="1"/>
</dbReference>